<feature type="region of interest" description="Disordered" evidence="6">
    <location>
        <begin position="930"/>
        <end position="978"/>
    </location>
</feature>
<keyword evidence="3" id="KW-0597">Phosphoprotein</keyword>
<gene>
    <name evidence="8" type="ORF">D9756_005530</name>
</gene>
<proteinExistence type="predicted"/>
<dbReference type="EMBL" id="JAACJO010000008">
    <property type="protein sequence ID" value="KAF5354981.1"/>
    <property type="molecule type" value="Genomic_DNA"/>
</dbReference>
<feature type="region of interest" description="Disordered" evidence="6">
    <location>
        <begin position="297"/>
        <end position="440"/>
    </location>
</feature>
<feature type="compositionally biased region" description="Low complexity" evidence="6">
    <location>
        <begin position="362"/>
        <end position="372"/>
    </location>
</feature>
<comment type="subcellular location">
    <subcellularLocation>
        <location evidence="1">Cytoplasm</location>
        <location evidence="1">Cytoskeleton</location>
    </subcellularLocation>
</comment>
<dbReference type="InterPro" id="IPR001060">
    <property type="entry name" value="FCH_dom"/>
</dbReference>
<feature type="compositionally biased region" description="Gly residues" evidence="6">
    <location>
        <begin position="577"/>
        <end position="586"/>
    </location>
</feature>
<evidence type="ECO:0000256" key="6">
    <source>
        <dbReference type="SAM" id="MobiDB-lite"/>
    </source>
</evidence>
<dbReference type="SUPFAM" id="SSF103657">
    <property type="entry name" value="BAR/IMD domain-like"/>
    <property type="match status" value="1"/>
</dbReference>
<evidence type="ECO:0000313" key="9">
    <source>
        <dbReference type="Proteomes" id="UP000559027"/>
    </source>
</evidence>
<feature type="compositionally biased region" description="Low complexity" evidence="6">
    <location>
        <begin position="403"/>
        <end position="420"/>
    </location>
</feature>
<dbReference type="CDD" id="cd00174">
    <property type="entry name" value="SH3"/>
    <property type="match status" value="1"/>
</dbReference>
<dbReference type="Gene3D" id="1.20.1270.60">
    <property type="entry name" value="Arfaptin homology (AH) domain/BAR domain"/>
    <property type="match status" value="1"/>
</dbReference>
<keyword evidence="9" id="KW-1185">Reference proteome</keyword>
<dbReference type="Pfam" id="PF00611">
    <property type="entry name" value="FCH"/>
    <property type="match status" value="1"/>
</dbReference>
<evidence type="ECO:0000259" key="7">
    <source>
        <dbReference type="PROSITE" id="PS51741"/>
    </source>
</evidence>
<dbReference type="PANTHER" id="PTHR23065:SF7">
    <property type="entry name" value="NOSTRIN, ISOFORM H"/>
    <property type="match status" value="1"/>
</dbReference>
<dbReference type="SMART" id="SM00055">
    <property type="entry name" value="FCH"/>
    <property type="match status" value="1"/>
</dbReference>
<feature type="compositionally biased region" description="Polar residues" evidence="6">
    <location>
        <begin position="538"/>
        <end position="561"/>
    </location>
</feature>
<evidence type="ECO:0000256" key="2">
    <source>
        <dbReference type="ARBA" id="ARBA00022490"/>
    </source>
</evidence>
<dbReference type="AlphaFoldDB" id="A0A8H5D7I2"/>
<dbReference type="InterPro" id="IPR031160">
    <property type="entry name" value="F_BAR_dom"/>
</dbReference>
<feature type="compositionally biased region" description="Pro residues" evidence="6">
    <location>
        <begin position="719"/>
        <end position="736"/>
    </location>
</feature>
<name>A0A8H5D7I2_9AGAR</name>
<feature type="region of interest" description="Disordered" evidence="6">
    <location>
        <begin position="538"/>
        <end position="612"/>
    </location>
</feature>
<keyword evidence="5" id="KW-0175">Coiled coil</keyword>
<dbReference type="OrthoDB" id="19092at2759"/>
<dbReference type="GO" id="GO:0120104">
    <property type="term" value="C:mitotic actomyosin contractile ring, proximal layer"/>
    <property type="evidence" value="ECO:0007669"/>
    <property type="project" value="TreeGrafter"/>
</dbReference>
<feature type="region of interest" description="Disordered" evidence="6">
    <location>
        <begin position="705"/>
        <end position="773"/>
    </location>
</feature>
<protein>
    <recommendedName>
        <fullName evidence="7">F-BAR domain-containing protein</fullName>
    </recommendedName>
</protein>
<dbReference type="Proteomes" id="UP000559027">
    <property type="component" value="Unassembled WGS sequence"/>
</dbReference>
<feature type="compositionally biased region" description="Pro residues" evidence="6">
    <location>
        <begin position="934"/>
        <end position="967"/>
    </location>
</feature>
<evidence type="ECO:0000256" key="4">
    <source>
        <dbReference type="ARBA" id="ARBA00023212"/>
    </source>
</evidence>
<dbReference type="Gene3D" id="2.30.30.40">
    <property type="entry name" value="SH3 Domains"/>
    <property type="match status" value="1"/>
</dbReference>
<keyword evidence="2" id="KW-0963">Cytoplasm</keyword>
<keyword evidence="4" id="KW-0206">Cytoskeleton</keyword>
<accession>A0A8H5D7I2</accession>
<dbReference type="PROSITE" id="PS51741">
    <property type="entry name" value="F_BAR"/>
    <property type="match status" value="1"/>
</dbReference>
<evidence type="ECO:0000256" key="3">
    <source>
        <dbReference type="ARBA" id="ARBA00022553"/>
    </source>
</evidence>
<comment type="caution">
    <text evidence="8">The sequence shown here is derived from an EMBL/GenBank/DDBJ whole genome shotgun (WGS) entry which is preliminary data.</text>
</comment>
<dbReference type="GO" id="GO:0007010">
    <property type="term" value="P:cytoskeleton organization"/>
    <property type="evidence" value="ECO:0007669"/>
    <property type="project" value="TreeGrafter"/>
</dbReference>
<feature type="domain" description="F-BAR" evidence="7">
    <location>
        <begin position="35"/>
        <end position="288"/>
    </location>
</feature>
<dbReference type="GO" id="GO:0009898">
    <property type="term" value="C:cytoplasmic side of plasma membrane"/>
    <property type="evidence" value="ECO:0007669"/>
    <property type="project" value="TreeGrafter"/>
</dbReference>
<dbReference type="PANTHER" id="PTHR23065">
    <property type="entry name" value="PROLINE-SERINE-THREONINE PHOSPHATASE INTERACTING PROTEIN 1"/>
    <property type="match status" value="1"/>
</dbReference>
<reference evidence="8 9" key="1">
    <citation type="journal article" date="2020" name="ISME J.">
        <title>Uncovering the hidden diversity of litter-decomposition mechanisms in mushroom-forming fungi.</title>
        <authorList>
            <person name="Floudas D."/>
            <person name="Bentzer J."/>
            <person name="Ahren D."/>
            <person name="Johansson T."/>
            <person name="Persson P."/>
            <person name="Tunlid A."/>
        </authorList>
    </citation>
    <scope>NUCLEOTIDE SEQUENCE [LARGE SCALE GENOMIC DNA]</scope>
    <source>
        <strain evidence="8 9">CBS 146.42</strain>
    </source>
</reference>
<feature type="compositionally biased region" description="Pro residues" evidence="6">
    <location>
        <begin position="373"/>
        <end position="402"/>
    </location>
</feature>
<evidence type="ECO:0000256" key="5">
    <source>
        <dbReference type="PROSITE-ProRule" id="PRU01077"/>
    </source>
</evidence>
<dbReference type="InterPro" id="IPR027267">
    <property type="entry name" value="AH/BAR_dom_sf"/>
</dbReference>
<organism evidence="8 9">
    <name type="scientific">Leucocoprinus leucothites</name>
    <dbReference type="NCBI Taxonomy" id="201217"/>
    <lineage>
        <taxon>Eukaryota</taxon>
        <taxon>Fungi</taxon>
        <taxon>Dikarya</taxon>
        <taxon>Basidiomycota</taxon>
        <taxon>Agaricomycotina</taxon>
        <taxon>Agaricomycetes</taxon>
        <taxon>Agaricomycetidae</taxon>
        <taxon>Agaricales</taxon>
        <taxon>Agaricineae</taxon>
        <taxon>Agaricaceae</taxon>
        <taxon>Leucocoprinus</taxon>
    </lineage>
</organism>
<evidence type="ECO:0000256" key="1">
    <source>
        <dbReference type="ARBA" id="ARBA00004245"/>
    </source>
</evidence>
<dbReference type="GO" id="GO:0005543">
    <property type="term" value="F:phospholipid binding"/>
    <property type="evidence" value="ECO:0007669"/>
    <property type="project" value="TreeGrafter"/>
</dbReference>
<dbReference type="InterPro" id="IPR036028">
    <property type="entry name" value="SH3-like_dom_sf"/>
</dbReference>
<feature type="compositionally biased region" description="Low complexity" evidence="6">
    <location>
        <begin position="705"/>
        <end position="718"/>
    </location>
</feature>
<evidence type="ECO:0000313" key="8">
    <source>
        <dbReference type="EMBL" id="KAF5354981.1"/>
    </source>
</evidence>
<feature type="compositionally biased region" description="Polar residues" evidence="6">
    <location>
        <begin position="306"/>
        <end position="315"/>
    </location>
</feature>
<dbReference type="SUPFAM" id="SSF50044">
    <property type="entry name" value="SH3-domain"/>
    <property type="match status" value="1"/>
</dbReference>
<sequence length="1171" mass="129823">MQASQLRAQQSVTSLTRYAPQRINGVDPFHGYENRDFCNAFWGSGDSGPNVLFARMRGAERTTDELRNFWQERTNIEEEYAQKLAKLSQIPIGIDEVGELRASLDILRRETEAQATSHLELADRMRNVLEKQTAEFHMKQINHRRAFQANMEKKLKNRLTQESFAAKAREKYGIDRGRINGFVQQLTYMTGVDQQRVEAKLNRTRETVKANEKDFAAFTQTVMELLEEWQTEWKNFCDSCHDLEEDRMEFMKDNLWLYANEVSTLCVSDDQSCERIREALDQFEPERDVLNFAEEYGSGNEMPQAPSLSDPNDASSAPKPQYANFQRKSHRVPRSSYPDQEYPVTEVVPTAPQVNGTPTPGPQTNAHTAQPAAPAPVPAPNPPPVQPPPTIPPPPVPVPASPPTSSTSPTTHRPSRTSSVRAGANLPPPPTTSNGHDAAPVSDNKVLFYVEAMYDYKATIDEEFDFQAGDIIAVTAAPEDGCFLSGFITRDSGNVQNKGDGGDCEQVEAVTASASGGEEEQCRSNGGHQQVLNESPTLVRSAQEGNGFKSTSFGGRPSDNQPSRERPSRSLRINTGPRGGGEGVGVGAQRSLSRAGGGTVEIYTPESDTRTPHLISKNTVTYHSNFFERPHLYEGEERGRSNDQLEIEEMEVELRSPSILDEDDAPAFSFGIGGGSNAGSRPGVNATSTPIVVHRDALSPVDLVSSSSDFYQPQQPHNHSPPPHPSPPPSAPPVPLPSHRNRSRRSYDAVPPTSPGGRRPRASTGFASFSGKPKAVDHYDIEGSWAFDAAGKAYFRGTGKIEEIREVEEGPGEQKMMIESPRKNSLESSGLDSQNRLAMFHSPVQEQFEVTSPLPPATTPPPRPKRVEEVVLSPGGTNFSIPKTMMNSTPGFSEIGVGRGNGNVSGHGFGRAHRHRVGLDVQLGIPMDLDVPLNAPPPPTAALPAPPPPPPSAPPPSAPPPADPQPEPEVHHESEELDLETQSLLQMLKHVNTGLRDILALRDFFIRMCTVYFLRKHIDVTYRVEAALLDVQEAIDRRRNIPQSHLDIRTAEWQEKFELRLVSFRTTIQRLTALREFVEKRKKLTEQHLEELFQRLLAHEMKYTDIAAKLHASYDRLKLHHLHSQLESAYKADVEAHKERKARKRKTYLRRRAEARVERGNNAAAMGSGVR</sequence>